<dbReference type="InterPro" id="IPR011006">
    <property type="entry name" value="CheY-like_superfamily"/>
</dbReference>
<dbReference type="InterPro" id="IPR001789">
    <property type="entry name" value="Sig_transdc_resp-reg_receiver"/>
</dbReference>
<sequence length="455" mass="51009">MDDKIIIIDDDMDYLDVLWSRLSSGGFKNVHIEDLPLRAAEQFRSGERFTLALIDMSMPDMDGMELLEIIRSNSPGTECIMITAVNDAKIAVECIKKGAYDYLLKPVPQGELLLSVHRALERRNLLDLLEIDKRKTLPELTCKTAFEPIVTRSRNMLKVLKEAELHARSDVPILITGESGTGKELLARAVHAASLRARKPLTPVNMAALTGSLFDSEFFGHTRGAFTGADRERTGYLENTHGGTLFLDEIGIMPLELQGKLLRVLQDGEFIKVGASTPRTADVRIISATNEDMEQLVAQRKFRCDLYYRLRGGWLHLPPLRERKADIPLLISEFLREFCNDNRCRIDVKAMALLMGYNYPGNIRELKSVIQSAVNLAQGQPVTVNCLPEHVRVRKKGVPDVADDATDAILPLAQVEKNHILKIYKQLKGNKSRTARELGIGLNTLRRKLVAYGVK</sequence>
<protein>
    <submittedName>
        <fullName evidence="8">Sigma-54-dependent Fis family transcriptional re gulator</fullName>
    </submittedName>
</protein>
<dbReference type="PRINTS" id="PR01590">
    <property type="entry name" value="HTHFIS"/>
</dbReference>
<evidence type="ECO:0000256" key="1">
    <source>
        <dbReference type="ARBA" id="ARBA00022741"/>
    </source>
</evidence>
<dbReference type="InterPro" id="IPR027417">
    <property type="entry name" value="P-loop_NTPase"/>
</dbReference>
<keyword evidence="4" id="KW-0804">Transcription</keyword>
<dbReference type="Gene3D" id="3.40.50.2300">
    <property type="match status" value="1"/>
</dbReference>
<dbReference type="GO" id="GO:0006355">
    <property type="term" value="P:regulation of DNA-templated transcription"/>
    <property type="evidence" value="ECO:0007669"/>
    <property type="project" value="InterPro"/>
</dbReference>
<dbReference type="InterPro" id="IPR058031">
    <property type="entry name" value="AAA_lid_NorR"/>
</dbReference>
<evidence type="ECO:0000259" key="6">
    <source>
        <dbReference type="PROSITE" id="PS50045"/>
    </source>
</evidence>
<keyword evidence="1" id="KW-0547">Nucleotide-binding</keyword>
<dbReference type="OrthoDB" id="9763792at2"/>
<dbReference type="InterPro" id="IPR009057">
    <property type="entry name" value="Homeodomain-like_sf"/>
</dbReference>
<dbReference type="EMBL" id="BEXT01000001">
    <property type="protein sequence ID" value="GBC63913.1"/>
    <property type="molecule type" value="Genomic_DNA"/>
</dbReference>
<evidence type="ECO:0000256" key="2">
    <source>
        <dbReference type="ARBA" id="ARBA00022840"/>
    </source>
</evidence>
<dbReference type="SUPFAM" id="SSF46689">
    <property type="entry name" value="Homeodomain-like"/>
    <property type="match status" value="1"/>
</dbReference>
<dbReference type="InterPro" id="IPR003593">
    <property type="entry name" value="AAA+_ATPase"/>
</dbReference>
<reference evidence="9" key="1">
    <citation type="submission" date="2017-11" db="EMBL/GenBank/DDBJ databases">
        <authorList>
            <person name="Watanabe M."/>
            <person name="Kojima H."/>
        </authorList>
    </citation>
    <scope>NUCLEOTIDE SEQUENCE [LARGE SCALE GENOMIC DNA]</scope>
    <source>
        <strain evidence="9">Tokyo 01</strain>
    </source>
</reference>
<dbReference type="SUPFAM" id="SSF52172">
    <property type="entry name" value="CheY-like"/>
    <property type="match status" value="1"/>
</dbReference>
<dbReference type="GO" id="GO:0005524">
    <property type="term" value="F:ATP binding"/>
    <property type="evidence" value="ECO:0007669"/>
    <property type="project" value="UniProtKB-KW"/>
</dbReference>
<dbReference type="Pfam" id="PF00072">
    <property type="entry name" value="Response_reg"/>
    <property type="match status" value="1"/>
</dbReference>
<evidence type="ECO:0000256" key="3">
    <source>
        <dbReference type="ARBA" id="ARBA00023015"/>
    </source>
</evidence>
<evidence type="ECO:0000256" key="5">
    <source>
        <dbReference type="PROSITE-ProRule" id="PRU00169"/>
    </source>
</evidence>
<dbReference type="SMART" id="SM00448">
    <property type="entry name" value="REC"/>
    <property type="match status" value="1"/>
</dbReference>
<dbReference type="Gene3D" id="1.10.8.60">
    <property type="match status" value="1"/>
</dbReference>
<dbReference type="Pfam" id="PF00158">
    <property type="entry name" value="Sigma54_activat"/>
    <property type="match status" value="1"/>
</dbReference>
<evidence type="ECO:0000313" key="8">
    <source>
        <dbReference type="EMBL" id="GBC63913.1"/>
    </source>
</evidence>
<dbReference type="PROSITE" id="PS00675">
    <property type="entry name" value="SIGMA54_INTERACT_1"/>
    <property type="match status" value="1"/>
</dbReference>
<comment type="caution">
    <text evidence="8">The sequence shown here is derived from an EMBL/GenBank/DDBJ whole genome shotgun (WGS) entry which is preliminary data.</text>
</comment>
<dbReference type="SUPFAM" id="SSF52540">
    <property type="entry name" value="P-loop containing nucleoside triphosphate hydrolases"/>
    <property type="match status" value="1"/>
</dbReference>
<name>A0A401G3Y9_9BACT</name>
<reference evidence="9" key="2">
    <citation type="submission" date="2019-01" db="EMBL/GenBank/DDBJ databases">
        <title>Genome sequence of Desulfonema ishimotonii strain Tokyo 01.</title>
        <authorList>
            <person name="Fukui M."/>
        </authorList>
    </citation>
    <scope>NUCLEOTIDE SEQUENCE [LARGE SCALE GENOMIC DNA]</scope>
    <source>
        <strain evidence="9">Tokyo 01</strain>
    </source>
</reference>
<dbReference type="Proteomes" id="UP000288096">
    <property type="component" value="Unassembled WGS sequence"/>
</dbReference>
<dbReference type="GO" id="GO:0043565">
    <property type="term" value="F:sequence-specific DNA binding"/>
    <property type="evidence" value="ECO:0007669"/>
    <property type="project" value="InterPro"/>
</dbReference>
<dbReference type="PANTHER" id="PTHR32071">
    <property type="entry name" value="TRANSCRIPTIONAL REGULATORY PROTEIN"/>
    <property type="match status" value="1"/>
</dbReference>
<dbReference type="InterPro" id="IPR025662">
    <property type="entry name" value="Sigma_54_int_dom_ATP-bd_1"/>
</dbReference>
<dbReference type="CDD" id="cd00009">
    <property type="entry name" value="AAA"/>
    <property type="match status" value="1"/>
</dbReference>
<dbReference type="SMART" id="SM00382">
    <property type="entry name" value="AAA"/>
    <property type="match status" value="1"/>
</dbReference>
<evidence type="ECO:0000313" key="9">
    <source>
        <dbReference type="Proteomes" id="UP000288096"/>
    </source>
</evidence>
<dbReference type="AlphaFoldDB" id="A0A401G3Y9"/>
<gene>
    <name evidence="8" type="ORF">DENIS_4912</name>
</gene>
<dbReference type="RefSeq" id="WP_124330935.1">
    <property type="nucleotide sequence ID" value="NZ_BEXT01000001.1"/>
</dbReference>
<feature type="domain" description="Response regulatory" evidence="7">
    <location>
        <begin position="4"/>
        <end position="120"/>
    </location>
</feature>
<evidence type="ECO:0000259" key="7">
    <source>
        <dbReference type="PROSITE" id="PS50110"/>
    </source>
</evidence>
<dbReference type="PROSITE" id="PS50110">
    <property type="entry name" value="RESPONSE_REGULATORY"/>
    <property type="match status" value="1"/>
</dbReference>
<dbReference type="Gene3D" id="3.40.50.300">
    <property type="entry name" value="P-loop containing nucleotide triphosphate hydrolases"/>
    <property type="match status" value="1"/>
</dbReference>
<accession>A0A401G3Y9</accession>
<keyword evidence="3" id="KW-0805">Transcription regulation</keyword>
<dbReference type="InterPro" id="IPR002078">
    <property type="entry name" value="Sigma_54_int"/>
</dbReference>
<dbReference type="Pfam" id="PF02954">
    <property type="entry name" value="HTH_8"/>
    <property type="match status" value="1"/>
</dbReference>
<keyword evidence="2" id="KW-0067">ATP-binding</keyword>
<evidence type="ECO:0000256" key="4">
    <source>
        <dbReference type="ARBA" id="ARBA00023163"/>
    </source>
</evidence>
<keyword evidence="9" id="KW-1185">Reference proteome</keyword>
<proteinExistence type="predicted"/>
<dbReference type="Pfam" id="PF25601">
    <property type="entry name" value="AAA_lid_14"/>
    <property type="match status" value="1"/>
</dbReference>
<dbReference type="InterPro" id="IPR002197">
    <property type="entry name" value="HTH_Fis"/>
</dbReference>
<dbReference type="FunFam" id="3.40.50.300:FF:000006">
    <property type="entry name" value="DNA-binding transcriptional regulator NtrC"/>
    <property type="match status" value="1"/>
</dbReference>
<feature type="modified residue" description="4-aspartylphosphate" evidence="5">
    <location>
        <position position="55"/>
    </location>
</feature>
<dbReference type="GO" id="GO:0000160">
    <property type="term" value="P:phosphorelay signal transduction system"/>
    <property type="evidence" value="ECO:0007669"/>
    <property type="project" value="InterPro"/>
</dbReference>
<feature type="domain" description="Sigma-54 factor interaction" evidence="6">
    <location>
        <begin position="149"/>
        <end position="375"/>
    </location>
</feature>
<dbReference type="Gene3D" id="1.10.10.60">
    <property type="entry name" value="Homeodomain-like"/>
    <property type="match status" value="1"/>
</dbReference>
<dbReference type="PROSITE" id="PS50045">
    <property type="entry name" value="SIGMA54_INTERACT_4"/>
    <property type="match status" value="1"/>
</dbReference>
<organism evidence="8 9">
    <name type="scientific">Desulfonema ishimotonii</name>
    <dbReference type="NCBI Taxonomy" id="45657"/>
    <lineage>
        <taxon>Bacteria</taxon>
        <taxon>Pseudomonadati</taxon>
        <taxon>Thermodesulfobacteriota</taxon>
        <taxon>Desulfobacteria</taxon>
        <taxon>Desulfobacterales</taxon>
        <taxon>Desulfococcaceae</taxon>
        <taxon>Desulfonema</taxon>
    </lineage>
</organism>
<dbReference type="PANTHER" id="PTHR32071:SF13">
    <property type="entry name" value="RESPONSE REGULATOR HSFA"/>
    <property type="match status" value="1"/>
</dbReference>
<keyword evidence="5" id="KW-0597">Phosphoprotein</keyword>